<dbReference type="EMBL" id="LKCW01000127">
    <property type="protein sequence ID" value="KPM38692.1"/>
    <property type="molecule type" value="Genomic_DNA"/>
</dbReference>
<name>A0A0N8H6D8_9HYPO</name>
<dbReference type="PANTHER" id="PTHR47657:SF14">
    <property type="entry name" value="ZN(2)-C6 FUNGAL-TYPE DOMAIN-CONTAINING PROTEIN"/>
    <property type="match status" value="1"/>
</dbReference>
<sequence length="444" mass="50095">MAANRHFPASAPEPAVSNAVPPRADVDAGAGADTDTTGRLRRPHRKSRRGCRPCKAKRIKVGWILSHPLRSCDESQPACGSCTRKNIPCNYFETFRPAVKPKQRIKILPIQRTSSKDVAVVARHPQPQRKREPPRQSIIAPAEVTIHLPGPVKVATPSEGLLDLRLLHHYHKMASQSPRAQNAWSFWIIEMAVQSPGVMDAILGFSAFHLRRLGNTDFSVREASHKYMVKAIRSHTEQLQSGINEDNAAPMIASCALILFHTSVNHNYLSNSNGYQVPLHWFRPFQTAGNFFGAVWPWVQESCIGKRLRGQMQFATEVASDRSPRSFDFLLQDMDPDLSMDKETISAYTLAVSHLTYIYGNPQYRKLLQFPALVTPRFTQLLEAKDPRTLAIVGYFFLLVKLGQLLWWVDGTADVEFAAVMSFLPKKWWPVMSWAIDVFEWSSP</sequence>
<evidence type="ECO:0000313" key="4">
    <source>
        <dbReference type="Proteomes" id="UP000050424"/>
    </source>
</evidence>
<dbReference type="STRING" id="78410.A0A0N8H6D8"/>
<organism evidence="3 4">
    <name type="scientific">Neonectria ditissima</name>
    <dbReference type="NCBI Taxonomy" id="78410"/>
    <lineage>
        <taxon>Eukaryota</taxon>
        <taxon>Fungi</taxon>
        <taxon>Dikarya</taxon>
        <taxon>Ascomycota</taxon>
        <taxon>Pezizomycotina</taxon>
        <taxon>Sordariomycetes</taxon>
        <taxon>Hypocreomycetidae</taxon>
        <taxon>Hypocreales</taxon>
        <taxon>Nectriaceae</taxon>
        <taxon>Neonectria</taxon>
    </lineage>
</organism>
<dbReference type="InterPro" id="IPR021858">
    <property type="entry name" value="Fun_TF"/>
</dbReference>
<reference evidence="3 4" key="1">
    <citation type="submission" date="2015-09" db="EMBL/GenBank/DDBJ databases">
        <title>Draft genome of a European isolate of the apple canker pathogen Neonectria ditissima.</title>
        <authorList>
            <person name="Gomez-Cortecero A."/>
            <person name="Harrison R.J."/>
            <person name="Armitage A.D."/>
        </authorList>
    </citation>
    <scope>NUCLEOTIDE SEQUENCE [LARGE SCALE GENOMIC DNA]</scope>
    <source>
        <strain evidence="3 4">R09/05</strain>
    </source>
</reference>
<gene>
    <name evidence="3" type="ORF">AK830_g7860</name>
</gene>
<keyword evidence="1" id="KW-0539">Nucleus</keyword>
<dbReference type="GO" id="GO:0008270">
    <property type="term" value="F:zinc ion binding"/>
    <property type="evidence" value="ECO:0007669"/>
    <property type="project" value="InterPro"/>
</dbReference>
<protein>
    <recommendedName>
        <fullName evidence="5">Zn(2)-C6 fungal-type domain-containing protein</fullName>
    </recommendedName>
</protein>
<comment type="caution">
    <text evidence="3">The sequence shown here is derived from an EMBL/GenBank/DDBJ whole genome shotgun (WGS) entry which is preliminary data.</text>
</comment>
<feature type="compositionally biased region" description="Low complexity" evidence="2">
    <location>
        <begin position="27"/>
        <end position="37"/>
    </location>
</feature>
<evidence type="ECO:0000256" key="1">
    <source>
        <dbReference type="ARBA" id="ARBA00023242"/>
    </source>
</evidence>
<accession>A0A0N8H6D8</accession>
<dbReference type="CDD" id="cd00067">
    <property type="entry name" value="GAL4"/>
    <property type="match status" value="1"/>
</dbReference>
<dbReference type="PANTHER" id="PTHR47657">
    <property type="entry name" value="STEROL REGULATORY ELEMENT-BINDING PROTEIN ECM22"/>
    <property type="match status" value="1"/>
</dbReference>
<evidence type="ECO:0000256" key="2">
    <source>
        <dbReference type="SAM" id="MobiDB-lite"/>
    </source>
</evidence>
<proteinExistence type="predicted"/>
<dbReference type="AlphaFoldDB" id="A0A0N8H6D8"/>
<dbReference type="OrthoDB" id="416217at2759"/>
<dbReference type="GO" id="GO:0000981">
    <property type="term" value="F:DNA-binding transcription factor activity, RNA polymerase II-specific"/>
    <property type="evidence" value="ECO:0007669"/>
    <property type="project" value="InterPro"/>
</dbReference>
<feature type="compositionally biased region" description="Basic residues" evidence="2">
    <location>
        <begin position="39"/>
        <end position="52"/>
    </location>
</feature>
<dbReference type="Gene3D" id="4.10.240.10">
    <property type="entry name" value="Zn(2)-C6 fungal-type DNA-binding domain"/>
    <property type="match status" value="1"/>
</dbReference>
<dbReference type="InterPro" id="IPR052400">
    <property type="entry name" value="Zn2-C6_fungal_TF"/>
</dbReference>
<dbReference type="InterPro" id="IPR001138">
    <property type="entry name" value="Zn2Cys6_DnaBD"/>
</dbReference>
<evidence type="ECO:0008006" key="5">
    <source>
        <dbReference type="Google" id="ProtNLM"/>
    </source>
</evidence>
<evidence type="ECO:0000313" key="3">
    <source>
        <dbReference type="EMBL" id="KPM38692.1"/>
    </source>
</evidence>
<dbReference type="Proteomes" id="UP000050424">
    <property type="component" value="Unassembled WGS sequence"/>
</dbReference>
<dbReference type="InterPro" id="IPR036864">
    <property type="entry name" value="Zn2-C6_fun-type_DNA-bd_sf"/>
</dbReference>
<feature type="region of interest" description="Disordered" evidence="2">
    <location>
        <begin position="1"/>
        <end position="52"/>
    </location>
</feature>
<keyword evidence="4" id="KW-1185">Reference proteome</keyword>
<dbReference type="Pfam" id="PF11951">
    <property type="entry name" value="Fungal_trans_2"/>
    <property type="match status" value="1"/>
</dbReference>